<sequence>MSLSRWLLIKIAGAFGLLPHQRVRRYKVTLFGESLGTFTLPIGDHMENPNAPVRPVLTKPFRMALGEETFFYWVEPKSDGFKTVEFHPPSPELRDEAVRFYSTAHGLNADGAPDPARQPPLSTRTVEETRFIRAILQNRGAEQPYADYAAWLSARGDSYGDYIRLTLELEKLPEGDTGRARLEERREKLVAKDGPRWALPLANIGIYPGVYIGGFDGFFPTIFHNSKGVIEELDVDSNALVFPTNAPRLFYAAPFLRNLSVNNLNITVADIGVAPQMAQIESLALFVGTGTADDYRHFAESPHLNGLHELQLVGYRFGPEGAAHLASARWMSGVQKLDIGANAIGDAGAEALAESPYVTNLNVLELGVNYLNDRGLTALCRSAHLARLTVLHVARSTFTATAVREIPSATFAHNLRSIDLMHCGLDFAGARALADADFPALKSLMLAGGEYPYEDGEYRDAEPCGDAALQVLVAAPWFRRLERFYAIACGGTDATAGAIAELGFVELQELLLGGNQFTDAGVAAIVRSKAVTKLKKLNLSNNPFGAIGVSALAETDLPALEEIDLTRIPCGPAGAKALAASPHLKNLKKLWISEEHIGLIGRETLLKRFGDEVMTFIS</sequence>
<evidence type="ECO:0000256" key="2">
    <source>
        <dbReference type="ARBA" id="ARBA00022614"/>
    </source>
</evidence>
<evidence type="ECO:0000256" key="3">
    <source>
        <dbReference type="ARBA" id="ARBA00022737"/>
    </source>
</evidence>
<dbReference type="GO" id="GO:0031267">
    <property type="term" value="F:small GTPase binding"/>
    <property type="evidence" value="ECO:0007669"/>
    <property type="project" value="TreeGrafter"/>
</dbReference>
<evidence type="ECO:0000256" key="1">
    <source>
        <dbReference type="ARBA" id="ARBA00022468"/>
    </source>
</evidence>
<evidence type="ECO:0000313" key="4">
    <source>
        <dbReference type="EMBL" id="QJX00383.1"/>
    </source>
</evidence>
<dbReference type="Proteomes" id="UP000503447">
    <property type="component" value="Chromosome"/>
</dbReference>
<dbReference type="GO" id="GO:0005829">
    <property type="term" value="C:cytosol"/>
    <property type="evidence" value="ECO:0007669"/>
    <property type="project" value="TreeGrafter"/>
</dbReference>
<dbReference type="Gene3D" id="3.80.10.10">
    <property type="entry name" value="Ribonuclease Inhibitor"/>
    <property type="match status" value="3"/>
</dbReference>
<keyword evidence="3" id="KW-0677">Repeat</keyword>
<dbReference type="AlphaFoldDB" id="A0A6M5Z565"/>
<keyword evidence="1" id="KW-0343">GTPase activation</keyword>
<proteinExistence type="predicted"/>
<dbReference type="SUPFAM" id="SSF52047">
    <property type="entry name" value="RNI-like"/>
    <property type="match status" value="2"/>
</dbReference>
<dbReference type="Pfam" id="PF13516">
    <property type="entry name" value="LRR_6"/>
    <property type="match status" value="4"/>
</dbReference>
<dbReference type="KEGG" id="ftj:FTUN_8012"/>
<dbReference type="InterPro" id="IPR027038">
    <property type="entry name" value="RanGap"/>
</dbReference>
<keyword evidence="2" id="KW-0433">Leucine-rich repeat</keyword>
<evidence type="ECO:0000313" key="5">
    <source>
        <dbReference type="Proteomes" id="UP000503447"/>
    </source>
</evidence>
<dbReference type="InterPro" id="IPR001611">
    <property type="entry name" value="Leu-rich_rpt"/>
</dbReference>
<dbReference type="GO" id="GO:0005096">
    <property type="term" value="F:GTPase activator activity"/>
    <property type="evidence" value="ECO:0007669"/>
    <property type="project" value="UniProtKB-KW"/>
</dbReference>
<dbReference type="PANTHER" id="PTHR24113">
    <property type="entry name" value="RAN GTPASE-ACTIVATING PROTEIN 1"/>
    <property type="match status" value="1"/>
</dbReference>
<dbReference type="InterPro" id="IPR032675">
    <property type="entry name" value="LRR_dom_sf"/>
</dbReference>
<dbReference type="PANTHER" id="PTHR24113:SF12">
    <property type="entry name" value="RAN GTPASE-ACTIVATING PROTEIN 1"/>
    <property type="match status" value="1"/>
</dbReference>
<reference evidence="5" key="1">
    <citation type="submission" date="2020-05" db="EMBL/GenBank/DDBJ databases">
        <title>Frigoriglobus tundricola gen. nov., sp. nov., a psychrotolerant cellulolytic planctomycete of the family Gemmataceae with two divergent copies of 16S rRNA gene.</title>
        <authorList>
            <person name="Kulichevskaya I.S."/>
            <person name="Ivanova A.A."/>
            <person name="Naumoff D.G."/>
            <person name="Beletsky A.V."/>
            <person name="Rijpstra W.I.C."/>
            <person name="Sinninghe Damste J.S."/>
            <person name="Mardanov A.V."/>
            <person name="Ravin N.V."/>
            <person name="Dedysh S.N."/>
        </authorList>
    </citation>
    <scope>NUCLEOTIDE SEQUENCE [LARGE SCALE GENOMIC DNA]</scope>
    <source>
        <strain evidence="5">PL17</strain>
    </source>
</reference>
<dbReference type="GO" id="GO:0048471">
    <property type="term" value="C:perinuclear region of cytoplasm"/>
    <property type="evidence" value="ECO:0007669"/>
    <property type="project" value="TreeGrafter"/>
</dbReference>
<protein>
    <submittedName>
        <fullName evidence="4">Uncharacterized protein</fullName>
    </submittedName>
</protein>
<accession>A0A6M5Z565</accession>
<name>A0A6M5Z565_9BACT</name>
<dbReference type="GO" id="GO:0006913">
    <property type="term" value="P:nucleocytoplasmic transport"/>
    <property type="evidence" value="ECO:0007669"/>
    <property type="project" value="TreeGrafter"/>
</dbReference>
<gene>
    <name evidence="4" type="ORF">FTUN_8012</name>
</gene>
<dbReference type="EMBL" id="CP053452">
    <property type="protein sequence ID" value="QJX00383.1"/>
    <property type="molecule type" value="Genomic_DNA"/>
</dbReference>
<dbReference type="RefSeq" id="WP_171475137.1">
    <property type="nucleotide sequence ID" value="NZ_CP053452.2"/>
</dbReference>
<keyword evidence="5" id="KW-1185">Reference proteome</keyword>
<dbReference type="SMART" id="SM00368">
    <property type="entry name" value="LRR_RI"/>
    <property type="match status" value="5"/>
</dbReference>
<organism evidence="4 5">
    <name type="scientific">Frigoriglobus tundricola</name>
    <dbReference type="NCBI Taxonomy" id="2774151"/>
    <lineage>
        <taxon>Bacteria</taxon>
        <taxon>Pseudomonadati</taxon>
        <taxon>Planctomycetota</taxon>
        <taxon>Planctomycetia</taxon>
        <taxon>Gemmatales</taxon>
        <taxon>Gemmataceae</taxon>
        <taxon>Frigoriglobus</taxon>
    </lineage>
</organism>